<accession>A0A6G7GRL3</accession>
<organism evidence="1 2">
    <name type="scientific">Kuenenia stuttgartiensis</name>
    <dbReference type="NCBI Taxonomy" id="174633"/>
    <lineage>
        <taxon>Bacteria</taxon>
        <taxon>Pseudomonadati</taxon>
        <taxon>Planctomycetota</taxon>
        <taxon>Candidatus Brocadiia</taxon>
        <taxon>Candidatus Brocadiales</taxon>
        <taxon>Candidatus Brocadiaceae</taxon>
        <taxon>Candidatus Kuenenia</taxon>
    </lineage>
</organism>
<dbReference type="AlphaFoldDB" id="A0A6G7GRL3"/>
<dbReference type="InterPro" id="IPR012337">
    <property type="entry name" value="RNaseH-like_sf"/>
</dbReference>
<proteinExistence type="predicted"/>
<dbReference type="Proteomes" id="UP000501926">
    <property type="component" value="Chromosome"/>
</dbReference>
<reference evidence="1 2" key="1">
    <citation type="submission" date="2020-02" db="EMBL/GenBank/DDBJ databases">
        <title>Newly sequenced genome of strain CSTR1 showed variability in Candidatus Kuenenia stuttgartiensis genomes.</title>
        <authorList>
            <person name="Ding C."/>
            <person name="Adrian L."/>
        </authorList>
    </citation>
    <scope>NUCLEOTIDE SEQUENCE [LARGE SCALE GENOMIC DNA]</scope>
    <source>
        <strain evidence="1 2">CSTR1</strain>
    </source>
</reference>
<sequence>MSGRAITVALFRLDRITTAADAQWEWPRTGAAKSKAFAAKRIGDRHSKPDGLVFFNHVTLAVTPERLCLGVLDAELWVRDFEDRDKNDKRNQKPIGEKESYRWLEGYRRVCELSEQLPGTMLVSISDREGDIYECFWESVCMDEGKRAEFIIRGCNDRRLPEMLEDGCYKKLMEEVSGKTHFGRGGIQNSKNREPFRPKCGTVSVKACRV</sequence>
<protein>
    <submittedName>
        <fullName evidence="1">Uncharacterized protein</fullName>
    </submittedName>
</protein>
<evidence type="ECO:0000313" key="2">
    <source>
        <dbReference type="Proteomes" id="UP000501926"/>
    </source>
</evidence>
<dbReference type="PANTHER" id="PTHR37319:SF1">
    <property type="entry name" value="TRANSPOSASE TN5 DIMERISATION DOMAIN-CONTAINING PROTEIN"/>
    <property type="match status" value="1"/>
</dbReference>
<dbReference type="EMBL" id="CP049055">
    <property type="protein sequence ID" value="QII11837.1"/>
    <property type="molecule type" value="Genomic_DNA"/>
</dbReference>
<dbReference type="SUPFAM" id="SSF53098">
    <property type="entry name" value="Ribonuclease H-like"/>
    <property type="match status" value="1"/>
</dbReference>
<name>A0A6G7GRL3_KUEST</name>
<gene>
    <name evidence="1" type="ORF">KsCSTR_24580</name>
</gene>
<dbReference type="Gene3D" id="3.90.350.10">
    <property type="entry name" value="Transposase Inhibitor Protein From Tn5, Chain A, domain 1"/>
    <property type="match status" value="1"/>
</dbReference>
<dbReference type="InterPro" id="IPR047768">
    <property type="entry name" value="Tn5p-like"/>
</dbReference>
<evidence type="ECO:0000313" key="1">
    <source>
        <dbReference type="EMBL" id="QII11837.1"/>
    </source>
</evidence>
<dbReference type="PANTHER" id="PTHR37319">
    <property type="entry name" value="TRANSPOSASE"/>
    <property type="match status" value="1"/>
</dbReference>